<sequence length="314" mass="33693">MIAFPRRSGFIVVDSFSRIVRLGEGIASTGRISQAAEERALDALKMCAEIIARWEVTALRAVTTEACRSAANGDAFVERVRRETGLKLEVIGPEQEALLALSGCASLIDHGAKRVVLFDIGGGSTEVCFLDVQQTRPKPSFSLEEIISMPFGVVRLSEGLAEGGFAGEHFKGIRKRVRDGVLEGMPEGFEIDPCRDHIIGTSGTATSLAAMHKGLQRYRRREVDGSWLTTTDITGLADRLEGLGYLGRAAQPCIGAGRADLIMPGVAILQGILDATGFERVRVADRGLREGLITELMADKGSRPGGRQAVQAAE</sequence>
<dbReference type="Gene3D" id="3.30.420.150">
    <property type="entry name" value="Exopolyphosphatase. Domain 2"/>
    <property type="match status" value="1"/>
</dbReference>
<dbReference type="EMBL" id="JBHRVA010000002">
    <property type="protein sequence ID" value="MFC3301239.1"/>
    <property type="molecule type" value="Genomic_DNA"/>
</dbReference>
<dbReference type="SUPFAM" id="SSF53067">
    <property type="entry name" value="Actin-like ATPase domain"/>
    <property type="match status" value="2"/>
</dbReference>
<proteinExistence type="predicted"/>
<accession>A0ABV7M729</accession>
<dbReference type="Pfam" id="PF02541">
    <property type="entry name" value="Ppx-GppA"/>
    <property type="match status" value="1"/>
</dbReference>
<evidence type="ECO:0000259" key="1">
    <source>
        <dbReference type="Pfam" id="PF02541"/>
    </source>
</evidence>
<dbReference type="InterPro" id="IPR050273">
    <property type="entry name" value="GppA/Ppx_hydrolase"/>
</dbReference>
<organism evidence="2 3">
    <name type="scientific">Parvularcula lutaonensis</name>
    <dbReference type="NCBI Taxonomy" id="491923"/>
    <lineage>
        <taxon>Bacteria</taxon>
        <taxon>Pseudomonadati</taxon>
        <taxon>Pseudomonadota</taxon>
        <taxon>Alphaproteobacteria</taxon>
        <taxon>Parvularculales</taxon>
        <taxon>Parvularculaceae</taxon>
        <taxon>Parvularcula</taxon>
    </lineage>
</organism>
<comment type="caution">
    <text evidence="2">The sequence shown here is derived from an EMBL/GenBank/DDBJ whole genome shotgun (WGS) entry which is preliminary data.</text>
</comment>
<reference evidence="3" key="1">
    <citation type="journal article" date="2019" name="Int. J. Syst. Evol. Microbiol.">
        <title>The Global Catalogue of Microorganisms (GCM) 10K type strain sequencing project: providing services to taxonomists for standard genome sequencing and annotation.</title>
        <authorList>
            <consortium name="The Broad Institute Genomics Platform"/>
            <consortium name="The Broad Institute Genome Sequencing Center for Infectious Disease"/>
            <person name="Wu L."/>
            <person name="Ma J."/>
        </authorList>
    </citation>
    <scope>NUCLEOTIDE SEQUENCE [LARGE SCALE GENOMIC DNA]</scope>
    <source>
        <strain evidence="3">KCTC 22245</strain>
    </source>
</reference>
<dbReference type="PANTHER" id="PTHR30005">
    <property type="entry name" value="EXOPOLYPHOSPHATASE"/>
    <property type="match status" value="1"/>
</dbReference>
<dbReference type="InterPro" id="IPR043129">
    <property type="entry name" value="ATPase_NBD"/>
</dbReference>
<name>A0ABV7M729_9PROT</name>
<keyword evidence="3" id="KW-1185">Reference proteome</keyword>
<feature type="domain" description="Ppx/GppA phosphatase N-terminal" evidence="1">
    <location>
        <begin position="11"/>
        <end position="297"/>
    </location>
</feature>
<dbReference type="Gene3D" id="3.30.420.40">
    <property type="match status" value="1"/>
</dbReference>
<protein>
    <submittedName>
        <fullName evidence="2">Ppx/GppA phosphatase family protein</fullName>
    </submittedName>
</protein>
<evidence type="ECO:0000313" key="2">
    <source>
        <dbReference type="EMBL" id="MFC3301239.1"/>
    </source>
</evidence>
<dbReference type="PANTHER" id="PTHR30005:SF0">
    <property type="entry name" value="RETROGRADE REGULATION PROTEIN 2"/>
    <property type="match status" value="1"/>
</dbReference>
<gene>
    <name evidence="2" type="ORF">ACFONP_00655</name>
</gene>
<dbReference type="Proteomes" id="UP001595607">
    <property type="component" value="Unassembled WGS sequence"/>
</dbReference>
<dbReference type="InterPro" id="IPR003695">
    <property type="entry name" value="Ppx_GppA_N"/>
</dbReference>
<dbReference type="RefSeq" id="WP_189571820.1">
    <property type="nucleotide sequence ID" value="NZ_BMXU01000001.1"/>
</dbReference>
<evidence type="ECO:0000313" key="3">
    <source>
        <dbReference type="Proteomes" id="UP001595607"/>
    </source>
</evidence>
<dbReference type="CDD" id="cd24054">
    <property type="entry name" value="ASKHA_NBD_AaPPX-GppA_MtPPX2-like"/>
    <property type="match status" value="1"/>
</dbReference>